<evidence type="ECO:0000313" key="3">
    <source>
        <dbReference type="Proteomes" id="UP001501523"/>
    </source>
</evidence>
<accession>A0ABN1IDZ4</accession>
<reference evidence="2 3" key="1">
    <citation type="journal article" date="2019" name="Int. J. Syst. Evol. Microbiol.">
        <title>The Global Catalogue of Microorganisms (GCM) 10K type strain sequencing project: providing services to taxonomists for standard genome sequencing and annotation.</title>
        <authorList>
            <consortium name="The Broad Institute Genomics Platform"/>
            <consortium name="The Broad Institute Genome Sequencing Center for Infectious Disease"/>
            <person name="Wu L."/>
            <person name="Ma J."/>
        </authorList>
    </citation>
    <scope>NUCLEOTIDE SEQUENCE [LARGE SCALE GENOMIC DNA]</scope>
    <source>
        <strain evidence="2 3">JCM 15421</strain>
    </source>
</reference>
<gene>
    <name evidence="2" type="ORF">GCM10009105_10240</name>
</gene>
<comment type="caution">
    <text evidence="2">The sequence shown here is derived from an EMBL/GenBank/DDBJ whole genome shotgun (WGS) entry which is preliminary data.</text>
</comment>
<feature type="compositionally biased region" description="Low complexity" evidence="1">
    <location>
        <begin position="28"/>
        <end position="37"/>
    </location>
</feature>
<protein>
    <submittedName>
        <fullName evidence="2">Uncharacterized protein</fullName>
    </submittedName>
</protein>
<dbReference type="EMBL" id="BAAAEU010000005">
    <property type="protein sequence ID" value="GAA0709659.1"/>
    <property type="molecule type" value="Genomic_DNA"/>
</dbReference>
<evidence type="ECO:0000313" key="2">
    <source>
        <dbReference type="EMBL" id="GAA0709659.1"/>
    </source>
</evidence>
<feature type="region of interest" description="Disordered" evidence="1">
    <location>
        <begin position="1"/>
        <end position="37"/>
    </location>
</feature>
<evidence type="ECO:0000256" key="1">
    <source>
        <dbReference type="SAM" id="MobiDB-lite"/>
    </source>
</evidence>
<keyword evidence="3" id="KW-1185">Reference proteome</keyword>
<organism evidence="2 3">
    <name type="scientific">Dokdonella soli</name>
    <dbReference type="NCBI Taxonomy" id="529810"/>
    <lineage>
        <taxon>Bacteria</taxon>
        <taxon>Pseudomonadati</taxon>
        <taxon>Pseudomonadota</taxon>
        <taxon>Gammaproteobacteria</taxon>
        <taxon>Lysobacterales</taxon>
        <taxon>Rhodanobacteraceae</taxon>
        <taxon>Dokdonella</taxon>
    </lineage>
</organism>
<proteinExistence type="predicted"/>
<name>A0ABN1IDZ4_9GAMM</name>
<sequence length="102" mass="11071">MSTRAVVPATPSPFTCRPAPRASHRNSRSTTTSAAATGHLVLAGRSASVREIAKAENLDERYVARILYSSLLAPDIVEKIVQGRQPVRFTVKSLKWSPPLDS</sequence>
<dbReference type="Proteomes" id="UP001501523">
    <property type="component" value="Unassembled WGS sequence"/>
</dbReference>